<dbReference type="AlphaFoldDB" id="A0A7J9SIP6"/>
<reference evidence="2 3" key="1">
    <citation type="submission" date="2020-08" db="EMBL/GenBank/DDBJ databases">
        <authorList>
            <person name="Seo M.-J."/>
        </authorList>
    </citation>
    <scope>NUCLEOTIDE SEQUENCE [LARGE SCALE GENOMIC DNA]</scope>
    <source>
        <strain evidence="2 3">MBLA0160</strain>
    </source>
</reference>
<dbReference type="InterPro" id="IPR036259">
    <property type="entry name" value="MFS_trans_sf"/>
</dbReference>
<dbReference type="EMBL" id="JACKXD010000002">
    <property type="protein sequence ID" value="MBB6645989.1"/>
    <property type="molecule type" value="Genomic_DNA"/>
</dbReference>
<dbReference type="PROSITE" id="PS51318">
    <property type="entry name" value="TAT"/>
    <property type="match status" value="1"/>
</dbReference>
<sequence length="169" mass="18037">MPSRTRREVLRRTGAAAATLGTASLAGIAPLPAKRLFFVGSAAVTLLGILVVLARYPEPVTTSERRVRRLSRRIPAVGGDPGRAARAVPFGPGRIYWALRDVGVGRRGDSRQATEGLVARLRRRFSGSLVRYLAAAALFFVGFSAFFAPLPAYLVDAGYATDGCSRCSS</sequence>
<dbReference type="InterPro" id="IPR006311">
    <property type="entry name" value="TAT_signal"/>
</dbReference>
<comment type="caution">
    <text evidence="2">The sequence shown here is derived from an EMBL/GenBank/DDBJ whole genome shotgun (WGS) entry which is preliminary data.</text>
</comment>
<proteinExistence type="predicted"/>
<dbReference type="RefSeq" id="WP_185192345.1">
    <property type="nucleotide sequence ID" value="NZ_JACKXD010000002.1"/>
</dbReference>
<evidence type="ECO:0000256" key="1">
    <source>
        <dbReference type="SAM" id="Phobius"/>
    </source>
</evidence>
<evidence type="ECO:0000313" key="3">
    <source>
        <dbReference type="Proteomes" id="UP000546257"/>
    </source>
</evidence>
<feature type="transmembrane region" description="Helical" evidence="1">
    <location>
        <begin position="129"/>
        <end position="148"/>
    </location>
</feature>
<keyword evidence="3" id="KW-1185">Reference proteome</keyword>
<accession>A0A7J9SIP6</accession>
<name>A0A7J9SIP6_9EURY</name>
<keyword evidence="1" id="KW-0472">Membrane</keyword>
<gene>
    <name evidence="2" type="ORF">H5V44_06760</name>
</gene>
<feature type="transmembrane region" description="Helical" evidence="1">
    <location>
        <begin position="36"/>
        <end position="56"/>
    </location>
</feature>
<dbReference type="SUPFAM" id="SSF103473">
    <property type="entry name" value="MFS general substrate transporter"/>
    <property type="match status" value="1"/>
</dbReference>
<keyword evidence="1" id="KW-1133">Transmembrane helix</keyword>
<keyword evidence="1" id="KW-0812">Transmembrane</keyword>
<dbReference type="Proteomes" id="UP000546257">
    <property type="component" value="Unassembled WGS sequence"/>
</dbReference>
<organism evidence="2 3">
    <name type="scientific">Halobellus ruber</name>
    <dbReference type="NCBI Taxonomy" id="2761102"/>
    <lineage>
        <taxon>Archaea</taxon>
        <taxon>Methanobacteriati</taxon>
        <taxon>Methanobacteriota</taxon>
        <taxon>Stenosarchaea group</taxon>
        <taxon>Halobacteria</taxon>
        <taxon>Halobacteriales</taxon>
        <taxon>Haloferacaceae</taxon>
        <taxon>Halobellus</taxon>
    </lineage>
</organism>
<evidence type="ECO:0000313" key="2">
    <source>
        <dbReference type="EMBL" id="MBB6645989.1"/>
    </source>
</evidence>
<protein>
    <submittedName>
        <fullName evidence="2">Uncharacterized protein</fullName>
    </submittedName>
</protein>